<comment type="caution">
    <text evidence="2">The sequence shown here is derived from an EMBL/GenBank/DDBJ whole genome shotgun (WGS) entry which is preliminary data.</text>
</comment>
<sequence length="91" mass="9582">MLSANLGKDGSMAGQANSRDVVQRPNGSWAVTKPGSERALFTADTQADAVQRASELLRRDGGGELRIHGTDGQVRDQRTVAPGNDPNPPKG</sequence>
<feature type="compositionally biased region" description="Basic and acidic residues" evidence="1">
    <location>
        <begin position="55"/>
        <end position="78"/>
    </location>
</feature>
<evidence type="ECO:0000313" key="2">
    <source>
        <dbReference type="EMBL" id="TMR30909.1"/>
    </source>
</evidence>
<dbReference type="InterPro" id="IPR018691">
    <property type="entry name" value="DUF2188"/>
</dbReference>
<evidence type="ECO:0000313" key="3">
    <source>
        <dbReference type="Proteomes" id="UP000306628"/>
    </source>
</evidence>
<gene>
    <name evidence="2" type="ORF">ETD85_27480</name>
</gene>
<dbReference type="Pfam" id="PF09954">
    <property type="entry name" value="DUF2188"/>
    <property type="match status" value="1"/>
</dbReference>
<feature type="region of interest" description="Disordered" evidence="1">
    <location>
        <begin position="1"/>
        <end position="91"/>
    </location>
</feature>
<dbReference type="Proteomes" id="UP000306628">
    <property type="component" value="Unassembled WGS sequence"/>
</dbReference>
<accession>A0A5S4GDG9</accession>
<name>A0A5S4GDG9_9ACTN</name>
<organism evidence="2 3">
    <name type="scientific">Nonomuraea zeae</name>
    <dbReference type="NCBI Taxonomy" id="1642303"/>
    <lineage>
        <taxon>Bacteria</taxon>
        <taxon>Bacillati</taxon>
        <taxon>Actinomycetota</taxon>
        <taxon>Actinomycetes</taxon>
        <taxon>Streptosporangiales</taxon>
        <taxon>Streptosporangiaceae</taxon>
        <taxon>Nonomuraea</taxon>
    </lineage>
</organism>
<protein>
    <submittedName>
        <fullName evidence="2">DUF2188 domain-containing protein</fullName>
    </submittedName>
</protein>
<reference evidence="2 3" key="1">
    <citation type="submission" date="2019-05" db="EMBL/GenBank/DDBJ databases">
        <title>Draft genome sequence of Nonomuraea zeae DSM 100528.</title>
        <authorList>
            <person name="Saricaoglu S."/>
            <person name="Isik K."/>
        </authorList>
    </citation>
    <scope>NUCLEOTIDE SEQUENCE [LARGE SCALE GENOMIC DNA]</scope>
    <source>
        <strain evidence="2 3">DSM 100528</strain>
    </source>
</reference>
<dbReference type="OrthoDB" id="3233612at2"/>
<dbReference type="AlphaFoldDB" id="A0A5S4GDG9"/>
<dbReference type="EMBL" id="VCKX01000092">
    <property type="protein sequence ID" value="TMR30909.1"/>
    <property type="molecule type" value="Genomic_DNA"/>
</dbReference>
<evidence type="ECO:0000256" key="1">
    <source>
        <dbReference type="SAM" id="MobiDB-lite"/>
    </source>
</evidence>
<keyword evidence="3" id="KW-1185">Reference proteome</keyword>
<proteinExistence type="predicted"/>